<evidence type="ECO:0000259" key="8">
    <source>
        <dbReference type="Pfam" id="PF01494"/>
    </source>
</evidence>
<dbReference type="EMBL" id="AZNF01000007">
    <property type="protein sequence ID" value="KID64949.1"/>
    <property type="molecule type" value="Genomic_DNA"/>
</dbReference>
<organism evidence="9 10">
    <name type="scientific">Metarhizium anisopliae (strain ARSEF 549)</name>
    <dbReference type="NCBI Taxonomy" id="3151832"/>
    <lineage>
        <taxon>Eukaryota</taxon>
        <taxon>Fungi</taxon>
        <taxon>Dikarya</taxon>
        <taxon>Ascomycota</taxon>
        <taxon>Pezizomycotina</taxon>
        <taxon>Sordariomycetes</taxon>
        <taxon>Hypocreomycetidae</taxon>
        <taxon>Hypocreales</taxon>
        <taxon>Clavicipitaceae</taxon>
        <taxon>Metarhizium</taxon>
    </lineage>
</organism>
<feature type="non-terminal residue" evidence="9">
    <location>
        <position position="1"/>
    </location>
</feature>
<evidence type="ECO:0000256" key="2">
    <source>
        <dbReference type="ARBA" id="ARBA00005179"/>
    </source>
</evidence>
<dbReference type="GO" id="GO:0071949">
    <property type="term" value="F:FAD binding"/>
    <property type="evidence" value="ECO:0007669"/>
    <property type="project" value="InterPro"/>
</dbReference>
<feature type="domain" description="FAD-binding" evidence="8">
    <location>
        <begin position="8"/>
        <end position="356"/>
    </location>
</feature>
<sequence length="419" mass="45548">MATRKPATPILIIGAGLSGLATGRILTNHSIPNIIFESSLPERSQGFAISLHDWGYSALLEGLGGVSLKSMAKAVAPDRHVGGTGWVDLCMRDNSTGDVLVAPPEENRPAVMRANRNALRAWIADCGDDDLDVRYGHKLKSVSGRTGNMTAVFENGAQYSGSLIIAADGVHSAVRSQILPHIAPEVIPVVVYHGEFHLPREEFDEYIKPFANGSNILAGVGDGFNTPITVCNMTKNKVHLDWSYSRPARGHNDILFDKDIKAQDTPSDIPEALVAELSSVKLAEPWARYVNPKTIKGHSVFHWVSRCVYMSTEDAIKCGSQGVVFVGDSWHAMPIFGGEGGNHALLDSVELASAIVNDPCLKQAVSAYYNGACKRVQEAVKRSKTRFYVLHRPMAEWQDIAEKRRLKIAQANKAAKVSA</sequence>
<dbReference type="PANTHER" id="PTHR47178:SF4">
    <property type="entry name" value="FAD-DEPENDENT MONOOXYGENASE APTC"/>
    <property type="match status" value="1"/>
</dbReference>
<dbReference type="OrthoDB" id="47494at2759"/>
<evidence type="ECO:0000313" key="10">
    <source>
        <dbReference type="Proteomes" id="UP000031186"/>
    </source>
</evidence>
<dbReference type="SUPFAM" id="SSF51905">
    <property type="entry name" value="FAD/NAD(P)-binding domain"/>
    <property type="match status" value="1"/>
</dbReference>
<dbReference type="HOGENOM" id="CLU_040697_0_0_1"/>
<keyword evidence="10" id="KW-1185">Reference proteome</keyword>
<evidence type="ECO:0000256" key="5">
    <source>
        <dbReference type="ARBA" id="ARBA00022827"/>
    </source>
</evidence>
<dbReference type="GO" id="GO:0004497">
    <property type="term" value="F:monooxygenase activity"/>
    <property type="evidence" value="ECO:0007669"/>
    <property type="project" value="UniProtKB-KW"/>
</dbReference>
<dbReference type="InterPro" id="IPR002938">
    <property type="entry name" value="FAD-bd"/>
</dbReference>
<dbReference type="Gene3D" id="3.50.50.60">
    <property type="entry name" value="FAD/NAD(P)-binding domain"/>
    <property type="match status" value="1"/>
</dbReference>
<evidence type="ECO:0000256" key="3">
    <source>
        <dbReference type="ARBA" id="ARBA00007992"/>
    </source>
</evidence>
<comment type="pathway">
    <text evidence="2">Secondary metabolite biosynthesis.</text>
</comment>
<evidence type="ECO:0000256" key="1">
    <source>
        <dbReference type="ARBA" id="ARBA00001974"/>
    </source>
</evidence>
<keyword evidence="7" id="KW-0503">Monooxygenase</keyword>
<comment type="cofactor">
    <cofactor evidence="1">
        <name>FAD</name>
        <dbReference type="ChEBI" id="CHEBI:57692"/>
    </cofactor>
</comment>
<protein>
    <submittedName>
        <fullName evidence="9">FAD binding domain-containing protein</fullName>
    </submittedName>
</protein>
<evidence type="ECO:0000313" key="9">
    <source>
        <dbReference type="EMBL" id="KID64949.1"/>
    </source>
</evidence>
<dbReference type="AlphaFoldDB" id="A0A0B4G992"/>
<dbReference type="Proteomes" id="UP000031186">
    <property type="component" value="Unassembled WGS sequence"/>
</dbReference>
<keyword evidence="6" id="KW-0560">Oxidoreductase</keyword>
<dbReference type="VEuPathDB" id="FungiDB:MAN_05960"/>
<comment type="caution">
    <text evidence="9">The sequence shown here is derived from an EMBL/GenBank/DDBJ whole genome shotgun (WGS) entry which is preliminary data.</text>
</comment>
<keyword evidence="5" id="KW-0274">FAD</keyword>
<dbReference type="InterPro" id="IPR036188">
    <property type="entry name" value="FAD/NAD-bd_sf"/>
</dbReference>
<keyword evidence="4" id="KW-0285">Flavoprotein</keyword>
<dbReference type="PANTHER" id="PTHR47178">
    <property type="entry name" value="MONOOXYGENASE, FAD-BINDING"/>
    <property type="match status" value="1"/>
</dbReference>
<dbReference type="Pfam" id="PF01494">
    <property type="entry name" value="FAD_binding_3"/>
    <property type="match status" value="1"/>
</dbReference>
<comment type="similarity">
    <text evidence="3">Belongs to the paxM FAD-dependent monooxygenase family.</text>
</comment>
<name>A0A0B4G992_METAF</name>
<accession>A0A0B4G992</accession>
<evidence type="ECO:0000256" key="7">
    <source>
        <dbReference type="ARBA" id="ARBA00023033"/>
    </source>
</evidence>
<proteinExistence type="inferred from homology"/>
<reference evidence="9 10" key="1">
    <citation type="journal article" date="2014" name="Proc. Natl. Acad. Sci. U.S.A.">
        <title>Trajectory and genomic determinants of fungal-pathogen speciation and host adaptation.</title>
        <authorList>
            <person name="Hu X."/>
            <person name="Xiao G."/>
            <person name="Zheng P."/>
            <person name="Shang Y."/>
            <person name="Su Y."/>
            <person name="Zhang X."/>
            <person name="Liu X."/>
            <person name="Zhan S."/>
            <person name="St Leger R.J."/>
            <person name="Wang C."/>
        </authorList>
    </citation>
    <scope>NUCLEOTIDE SEQUENCE [LARGE SCALE GENOMIC DNA]</scope>
    <source>
        <strain evidence="9 10">ARSEF 549</strain>
    </source>
</reference>
<evidence type="ECO:0000256" key="6">
    <source>
        <dbReference type="ARBA" id="ARBA00023002"/>
    </source>
</evidence>
<dbReference type="PRINTS" id="PR00420">
    <property type="entry name" value="RNGMNOXGNASE"/>
</dbReference>
<gene>
    <name evidence="9" type="ORF">MAN_05960</name>
</gene>
<evidence type="ECO:0000256" key="4">
    <source>
        <dbReference type="ARBA" id="ARBA00022630"/>
    </source>
</evidence>